<sequence>MNEKKKRDERDLEWLGEDSLSEQRTNIITFQCQNCDKEDDIPDFVVDEFNYDREADQELEVACPYCGGTMKQARKSPK</sequence>
<dbReference type="EMBL" id="JBHUMQ010000014">
    <property type="protein sequence ID" value="MFD2693054.1"/>
    <property type="molecule type" value="Genomic_DNA"/>
</dbReference>
<dbReference type="Proteomes" id="UP001597399">
    <property type="component" value="Unassembled WGS sequence"/>
</dbReference>
<evidence type="ECO:0000313" key="1">
    <source>
        <dbReference type="EMBL" id="MFD2693054.1"/>
    </source>
</evidence>
<comment type="caution">
    <text evidence="1">The sequence shown here is derived from an EMBL/GenBank/DDBJ whole genome shotgun (WGS) entry which is preliminary data.</text>
</comment>
<accession>A0ABW5S027</accession>
<protein>
    <recommendedName>
        <fullName evidence="3">DPH-type MB domain-containing protein</fullName>
    </recommendedName>
</protein>
<proteinExistence type="predicted"/>
<gene>
    <name evidence="1" type="ORF">ACFSUE_05325</name>
</gene>
<reference evidence="2" key="1">
    <citation type="journal article" date="2019" name="Int. J. Syst. Evol. Microbiol.">
        <title>The Global Catalogue of Microorganisms (GCM) 10K type strain sequencing project: providing services to taxonomists for standard genome sequencing and annotation.</title>
        <authorList>
            <consortium name="The Broad Institute Genomics Platform"/>
            <consortium name="The Broad Institute Genome Sequencing Center for Infectious Disease"/>
            <person name="Wu L."/>
            <person name="Ma J."/>
        </authorList>
    </citation>
    <scope>NUCLEOTIDE SEQUENCE [LARGE SCALE GENOMIC DNA]</scope>
    <source>
        <strain evidence="2">TISTR 2466</strain>
    </source>
</reference>
<organism evidence="1 2">
    <name type="scientific">Sporolactobacillus shoreicorticis</name>
    <dbReference type="NCBI Taxonomy" id="1923877"/>
    <lineage>
        <taxon>Bacteria</taxon>
        <taxon>Bacillati</taxon>
        <taxon>Bacillota</taxon>
        <taxon>Bacilli</taxon>
        <taxon>Bacillales</taxon>
        <taxon>Sporolactobacillaceae</taxon>
        <taxon>Sporolactobacillus</taxon>
    </lineage>
</organism>
<evidence type="ECO:0000313" key="2">
    <source>
        <dbReference type="Proteomes" id="UP001597399"/>
    </source>
</evidence>
<name>A0ABW5S027_9BACL</name>
<keyword evidence="2" id="KW-1185">Reference proteome</keyword>
<dbReference type="RefSeq" id="WP_253064018.1">
    <property type="nucleotide sequence ID" value="NZ_JAMXWM010000026.1"/>
</dbReference>
<evidence type="ECO:0008006" key="3">
    <source>
        <dbReference type="Google" id="ProtNLM"/>
    </source>
</evidence>